<dbReference type="Gene3D" id="1.20.58.80">
    <property type="entry name" value="Phosphotransferase system, lactose/cellobiose-type IIA subunit"/>
    <property type="match status" value="1"/>
</dbReference>
<dbReference type="PROSITE" id="PS50011">
    <property type="entry name" value="PROTEIN_KINASE_DOM"/>
    <property type="match status" value="1"/>
</dbReference>
<evidence type="ECO:0000313" key="4">
    <source>
        <dbReference type="Proteomes" id="UP001151699"/>
    </source>
</evidence>
<reference evidence="3" key="1">
    <citation type="submission" date="2022-07" db="EMBL/GenBank/DDBJ databases">
        <authorList>
            <person name="Trinca V."/>
            <person name="Uliana J.V.C."/>
            <person name="Torres T.T."/>
            <person name="Ward R.J."/>
            <person name="Monesi N."/>
        </authorList>
    </citation>
    <scope>NUCLEOTIDE SEQUENCE</scope>
    <source>
        <strain evidence="3">HSMRA1968</strain>
        <tissue evidence="3">Whole embryos</tissue>
    </source>
</reference>
<feature type="compositionally biased region" description="Polar residues" evidence="1">
    <location>
        <begin position="420"/>
        <end position="439"/>
    </location>
</feature>
<dbReference type="Pfam" id="PF04212">
    <property type="entry name" value="MIT"/>
    <property type="match status" value="1"/>
</dbReference>
<evidence type="ECO:0000259" key="2">
    <source>
        <dbReference type="PROSITE" id="PS50011"/>
    </source>
</evidence>
<keyword evidence="4" id="KW-1185">Reference proteome</keyword>
<dbReference type="PANTHER" id="PTHR15508">
    <property type="entry name" value="RIBOSOMAL PROTEIN S6 KINASE"/>
    <property type="match status" value="1"/>
</dbReference>
<comment type="caution">
    <text evidence="3">The sequence shown here is derived from an EMBL/GenBank/DDBJ whole genome shotgun (WGS) entry which is preliminary data.</text>
</comment>
<dbReference type="OrthoDB" id="1278353at2759"/>
<dbReference type="GO" id="GO:0005524">
    <property type="term" value="F:ATP binding"/>
    <property type="evidence" value="ECO:0007669"/>
    <property type="project" value="InterPro"/>
</dbReference>
<sequence>MASSLDGWIHNFTVTDVYTHRKGYSVYKITSIVFPVNIPETLTCVTVWKRFNEIKKLRKVMAKRHKELHLRGTMPNMKDENFFNRFDSQVIQQRKEFILTLLNFISQYPSLYKMHAFQNFFEISHSISSDDSPHHEPRSPIETICEEHDVGIQPNFPLIDPSRDELYSKNETPLSCSQDSSLASEDSCTSELNLNGCVEVEQIPASMPETVESVDQVDSSDYIYEAALSFSEAVRFEVNGNLRRAFDNYKRGIGILLLGSKHDVVEARKRIAKEKAKKYLARAEQIYEQYFTNDETNIANNIDASISNESSIERPIDQLARFKVIKILESVMQVQDSKDKEIFIIKAIEKPSSNNLPQMICLPRNIHFMVNLLAYFQSEATIYLLLQQASGGRLWDYIRSYEPTKQTSFPNRTESLASLFTEPNESKSISETGNESGGKSDTESPFMAMLNQYRSTEYSRSNSNQSQSSLSEVIESLESNADIPSFDILSQDMDVFDLVNCSQKLINSVSHTLDQSRSRQDSCVGESGCAIEQTTVNPTVNNQIHTLQSSRRNGESLRAAKTMNCGTQKRIPERSIKRWASEMVVCLLSLHEKDIFCGDLNPNNLLLGVKGQINLTYFYRQDQRQLKIECIDALYVAPERPLDYRSDWWSLGVLLFELLTGESFIACHPGGMSSYYEIQYPDVILSDESKDLLNELIQSDPDKRLSGQRVKNHRFFKGIKWDEVYEEGKGETKKCFSFIYCD</sequence>
<dbReference type="Gene3D" id="1.10.510.10">
    <property type="entry name" value="Transferase(Phosphotransferase) domain 1"/>
    <property type="match status" value="1"/>
</dbReference>
<organism evidence="3 4">
    <name type="scientific">Pseudolycoriella hygida</name>
    <dbReference type="NCBI Taxonomy" id="35572"/>
    <lineage>
        <taxon>Eukaryota</taxon>
        <taxon>Metazoa</taxon>
        <taxon>Ecdysozoa</taxon>
        <taxon>Arthropoda</taxon>
        <taxon>Hexapoda</taxon>
        <taxon>Insecta</taxon>
        <taxon>Pterygota</taxon>
        <taxon>Neoptera</taxon>
        <taxon>Endopterygota</taxon>
        <taxon>Diptera</taxon>
        <taxon>Nematocera</taxon>
        <taxon>Sciaroidea</taxon>
        <taxon>Sciaridae</taxon>
        <taxon>Pseudolycoriella</taxon>
    </lineage>
</organism>
<keyword evidence="3" id="KW-0808">Transferase</keyword>
<accession>A0A9Q0MPQ4</accession>
<dbReference type="InterPro" id="IPR036871">
    <property type="entry name" value="PX_dom_sf"/>
</dbReference>
<dbReference type="InterPro" id="IPR000719">
    <property type="entry name" value="Prot_kinase_dom"/>
</dbReference>
<dbReference type="GO" id="GO:0004672">
    <property type="term" value="F:protein kinase activity"/>
    <property type="evidence" value="ECO:0007669"/>
    <property type="project" value="InterPro"/>
</dbReference>
<name>A0A9Q0MPQ4_9DIPT</name>
<evidence type="ECO:0000256" key="1">
    <source>
        <dbReference type="SAM" id="MobiDB-lite"/>
    </source>
</evidence>
<dbReference type="SUPFAM" id="SSF56112">
    <property type="entry name" value="Protein kinase-like (PK-like)"/>
    <property type="match status" value="1"/>
</dbReference>
<dbReference type="InterPro" id="IPR011009">
    <property type="entry name" value="Kinase-like_dom_sf"/>
</dbReference>
<dbReference type="InterPro" id="IPR007330">
    <property type="entry name" value="MIT_dom"/>
</dbReference>
<dbReference type="Proteomes" id="UP001151699">
    <property type="component" value="Chromosome C"/>
</dbReference>
<feature type="region of interest" description="Disordered" evidence="1">
    <location>
        <begin position="420"/>
        <end position="444"/>
    </location>
</feature>
<proteinExistence type="predicted"/>
<dbReference type="AlphaFoldDB" id="A0A9Q0MPQ4"/>
<dbReference type="SMART" id="SM00745">
    <property type="entry name" value="MIT"/>
    <property type="match status" value="1"/>
</dbReference>
<dbReference type="Gene3D" id="3.30.1520.10">
    <property type="entry name" value="Phox-like domain"/>
    <property type="match status" value="1"/>
</dbReference>
<keyword evidence="3" id="KW-0418">Kinase</keyword>
<dbReference type="EMBL" id="WJQU01000004">
    <property type="protein sequence ID" value="KAJ6635409.1"/>
    <property type="molecule type" value="Genomic_DNA"/>
</dbReference>
<dbReference type="Pfam" id="PF00787">
    <property type="entry name" value="PX"/>
    <property type="match status" value="1"/>
</dbReference>
<dbReference type="InterPro" id="IPR051866">
    <property type="entry name" value="Intracell_Sig-Traffick_Protein"/>
</dbReference>
<dbReference type="SMART" id="SM00220">
    <property type="entry name" value="S_TKc"/>
    <property type="match status" value="1"/>
</dbReference>
<dbReference type="Pfam" id="PF00069">
    <property type="entry name" value="Pkinase"/>
    <property type="match status" value="1"/>
</dbReference>
<dbReference type="InterPro" id="IPR036181">
    <property type="entry name" value="MIT_dom_sf"/>
</dbReference>
<evidence type="ECO:0000313" key="3">
    <source>
        <dbReference type="EMBL" id="KAJ6635409.1"/>
    </source>
</evidence>
<dbReference type="InterPro" id="IPR001683">
    <property type="entry name" value="PX_dom"/>
</dbReference>
<feature type="domain" description="Protein kinase" evidence="2">
    <location>
        <begin position="250"/>
        <end position="716"/>
    </location>
</feature>
<dbReference type="SUPFAM" id="SSF64268">
    <property type="entry name" value="PX domain"/>
    <property type="match status" value="1"/>
</dbReference>
<dbReference type="SUPFAM" id="SSF116846">
    <property type="entry name" value="MIT domain"/>
    <property type="match status" value="1"/>
</dbReference>
<dbReference type="GO" id="GO:0035091">
    <property type="term" value="F:phosphatidylinositol binding"/>
    <property type="evidence" value="ECO:0007669"/>
    <property type="project" value="InterPro"/>
</dbReference>
<dbReference type="CDD" id="cd02677">
    <property type="entry name" value="MIT_SNX15"/>
    <property type="match status" value="1"/>
</dbReference>
<protein>
    <submittedName>
        <fullName evidence="3">Ribosomal protein S6 kinase-like 1</fullName>
    </submittedName>
</protein>
<dbReference type="PANTHER" id="PTHR15508:SF8">
    <property type="entry name" value="LD24550P"/>
    <property type="match status" value="1"/>
</dbReference>
<gene>
    <name evidence="3" type="primary">Rps6kl1</name>
    <name evidence="3" type="ORF">Bhyg_13994</name>
</gene>